<feature type="transmembrane region" description="Helical" evidence="10">
    <location>
        <begin position="64"/>
        <end position="88"/>
    </location>
</feature>
<dbReference type="GO" id="GO:0015990">
    <property type="term" value="P:electron transport coupled proton transport"/>
    <property type="evidence" value="ECO:0007669"/>
    <property type="project" value="TreeGrafter"/>
</dbReference>
<evidence type="ECO:0000256" key="6">
    <source>
        <dbReference type="ARBA" id="ARBA00022692"/>
    </source>
</evidence>
<keyword evidence="9" id="KW-0186">Copper</keyword>
<proteinExistence type="inferred from homology"/>
<dbReference type="GO" id="GO:0046872">
    <property type="term" value="F:metal ion binding"/>
    <property type="evidence" value="ECO:0007669"/>
    <property type="project" value="UniProtKB-KW"/>
</dbReference>
<dbReference type="GO" id="GO:0022904">
    <property type="term" value="P:respiratory electron transport chain"/>
    <property type="evidence" value="ECO:0007669"/>
    <property type="project" value="TreeGrafter"/>
</dbReference>
<feature type="domain" description="Cytochrome oxidase subunit I profile" evidence="11">
    <location>
        <begin position="1"/>
        <end position="469"/>
    </location>
</feature>
<evidence type="ECO:0000259" key="11">
    <source>
        <dbReference type="PROSITE" id="PS50855"/>
    </source>
</evidence>
<comment type="catalytic activity">
    <reaction evidence="9">
        <text>4 Fe(II)-[cytochrome c] + O2 + 8 H(+)(in) = 4 Fe(III)-[cytochrome c] + 2 H2O + 4 H(+)(out)</text>
        <dbReference type="Rhea" id="RHEA:11436"/>
        <dbReference type="Rhea" id="RHEA-COMP:10350"/>
        <dbReference type="Rhea" id="RHEA-COMP:14399"/>
        <dbReference type="ChEBI" id="CHEBI:15377"/>
        <dbReference type="ChEBI" id="CHEBI:15378"/>
        <dbReference type="ChEBI" id="CHEBI:15379"/>
        <dbReference type="ChEBI" id="CHEBI:29033"/>
        <dbReference type="ChEBI" id="CHEBI:29034"/>
        <dbReference type="EC" id="7.1.1.9"/>
    </reaction>
</comment>
<dbReference type="GO" id="GO:0005743">
    <property type="term" value="C:mitochondrial inner membrane"/>
    <property type="evidence" value="ECO:0007669"/>
    <property type="project" value="UniProtKB-SubCell"/>
</dbReference>
<sequence>MGLWASATNHKEIGVLYFFFGACSGGVGFGFSEAIRWEQSSPRGVGAGGGAYEVCVTAHALTMIFFFLMPFLVGGFGNWFLPVWLGVADMAFPRLNNLSFWLLFPAAAFFWMALAGGAGPGWTLYPPLSSRGYSPVGMDAAVLALHAAGLSSVLGAINIAVTFCVLRHQMLWTSAPLPAVALAVTAFLLIGALPVLAGAITMLLSDRTAASSFFDPTGGGDPVLFQHLFWFFGHPEVYVLILPSFGLVSHAFSSGRTTAFARLGMVQSMVAIGVVGFVVWGHHMFATGMDVDVRAYFAAVTMVVAIPTGVKVFSWLATLWGSGLPLGRPDVLWGLLFLTTFLLGGLTGLVLANAGVDVLLHDTYYVVAHFHYVLSLGALFGAMSGISWASAAVRWTPFSATRGRLHAAVMCLGANGVFFPMHRLGAAGAPRRTVSQEDQLCSLVDASTAAFFVVIASNALLIQLFARDR</sequence>
<accession>A0A140CUS8</accession>
<dbReference type="PANTHER" id="PTHR10422:SF18">
    <property type="entry name" value="CYTOCHROME C OXIDASE SUBUNIT 1"/>
    <property type="match status" value="1"/>
</dbReference>
<comment type="cofactor">
    <cofactor evidence="1">
        <name>heme</name>
        <dbReference type="ChEBI" id="CHEBI:30413"/>
    </cofactor>
</comment>
<evidence type="ECO:0000256" key="7">
    <source>
        <dbReference type="ARBA" id="ARBA00022989"/>
    </source>
</evidence>
<evidence type="ECO:0000256" key="9">
    <source>
        <dbReference type="RuleBase" id="RU000369"/>
    </source>
</evidence>
<geneLocation type="mitochondrion" evidence="12"/>
<dbReference type="EMBL" id="KT997975">
    <property type="protein sequence ID" value="AMJ16558.1"/>
    <property type="molecule type" value="Genomic_DNA"/>
</dbReference>
<dbReference type="PRINTS" id="PR01165">
    <property type="entry name" value="CYCOXIDASEI"/>
</dbReference>
<dbReference type="InterPro" id="IPR023616">
    <property type="entry name" value="Cyt_c_oxase-like_su1_dom"/>
</dbReference>
<keyword evidence="9" id="KW-0408">Iron</keyword>
<dbReference type="PROSITE" id="PS50855">
    <property type="entry name" value="COX1"/>
    <property type="match status" value="1"/>
</dbReference>
<evidence type="ECO:0000256" key="8">
    <source>
        <dbReference type="ARBA" id="ARBA00023136"/>
    </source>
</evidence>
<keyword evidence="9" id="KW-0349">Heme</keyword>
<feature type="transmembrane region" description="Helical" evidence="10">
    <location>
        <begin position="100"/>
        <end position="122"/>
    </location>
</feature>
<dbReference type="UniPathway" id="UPA00705"/>
<keyword evidence="9" id="KW-0679">Respiratory chain</keyword>
<keyword evidence="12" id="KW-0560">Oxidoreductase</keyword>
<dbReference type="GO" id="GO:0020037">
    <property type="term" value="F:heme binding"/>
    <property type="evidence" value="ECO:0007669"/>
    <property type="project" value="InterPro"/>
</dbReference>
<dbReference type="InterPro" id="IPR036927">
    <property type="entry name" value="Cyt_c_oxase-like_su1_sf"/>
</dbReference>
<comment type="function">
    <text evidence="9">Component of the cytochrome c oxidase, the last enzyme in the mitochondrial electron transport chain which drives oxidative phosphorylation. The respiratory chain contains 3 multisubunit complexes succinate dehydrogenase (complex II, CII), ubiquinol-cytochrome c oxidoreductase (cytochrome b-c1 complex, complex III, CIII) and cytochrome c oxidase (complex IV, CIV), that cooperate to transfer electrons derived from NADH and succinate to molecular oxygen, creating an electrochemical gradient over the inner membrane that drives transmembrane transport and the ATP synthase. Cytochrome c oxidase is the component of the respiratory chain that catalyzes the reduction of oxygen to water. Electrons originating from reduced cytochrome c in the intermembrane space (IMS) are transferred via the dinuclear copper A center (CU(A)) of subunit 2 and heme A of subunit 1 to the active site in subunit 1, a binuclear center (BNC) formed by heme A3 and copper B (CU(B)). The BNC reduces molecular oxygen to 2 water molecules using 4 electrons from cytochrome c in the IMS and 4 protons from the mitochondrial matrix.</text>
</comment>
<gene>
    <name evidence="12" type="primary">cox1</name>
</gene>
<keyword evidence="8 9" id="KW-0472">Membrane</keyword>
<dbReference type="GO" id="GO:0006119">
    <property type="term" value="P:oxidative phosphorylation"/>
    <property type="evidence" value="ECO:0007669"/>
    <property type="project" value="UniProtKB-UniPathway"/>
</dbReference>
<feature type="transmembrane region" description="Helical" evidence="10">
    <location>
        <begin position="331"/>
        <end position="352"/>
    </location>
</feature>
<keyword evidence="9" id="KW-0813">Transport</keyword>
<dbReference type="EC" id="7.1.1.9" evidence="9"/>
<organism evidence="12">
    <name type="scientific">Leucosolenia complicata</name>
    <dbReference type="NCBI Taxonomy" id="433461"/>
    <lineage>
        <taxon>Eukaryota</taxon>
        <taxon>Metazoa</taxon>
        <taxon>Porifera</taxon>
        <taxon>Calcarea</taxon>
        <taxon>Calcaronea</taxon>
        <taxon>Leucosolenida</taxon>
        <taxon>Leucosoleniidae</taxon>
        <taxon>Leucosolenia</taxon>
    </lineage>
</organism>
<dbReference type="PANTHER" id="PTHR10422">
    <property type="entry name" value="CYTOCHROME C OXIDASE SUBUNIT 1"/>
    <property type="match status" value="1"/>
</dbReference>
<keyword evidence="9" id="KW-0249">Electron transport</keyword>
<feature type="transmembrane region" description="Helical" evidence="10">
    <location>
        <begin position="295"/>
        <end position="319"/>
    </location>
</feature>
<feature type="transmembrane region" description="Helical" evidence="10">
    <location>
        <begin position="446"/>
        <end position="466"/>
    </location>
</feature>
<evidence type="ECO:0000256" key="4">
    <source>
        <dbReference type="ARBA" id="ARBA00009578"/>
    </source>
</evidence>
<dbReference type="Pfam" id="PF00115">
    <property type="entry name" value="COX1"/>
    <property type="match status" value="1"/>
</dbReference>
<dbReference type="InterPro" id="IPR000883">
    <property type="entry name" value="Cyt_C_Oxase_1"/>
</dbReference>
<keyword evidence="9" id="KW-0479">Metal-binding</keyword>
<dbReference type="InterPro" id="IPR023615">
    <property type="entry name" value="Cyt_c_Oxase_su1_BS"/>
</dbReference>
<evidence type="ECO:0000313" key="12">
    <source>
        <dbReference type="EMBL" id="AMJ16558.1"/>
    </source>
</evidence>
<keyword evidence="7 10" id="KW-1133">Transmembrane helix</keyword>
<evidence type="ECO:0000256" key="5">
    <source>
        <dbReference type="ARBA" id="ARBA00015947"/>
    </source>
</evidence>
<keyword evidence="9" id="KW-0999">Mitochondrion inner membrane</keyword>
<protein>
    <recommendedName>
        <fullName evidence="5 9">Cytochrome c oxidase subunit 1</fullName>
        <ecNumber evidence="9">7.1.1.9</ecNumber>
    </recommendedName>
</protein>
<dbReference type="GO" id="GO:0004129">
    <property type="term" value="F:cytochrome-c oxidase activity"/>
    <property type="evidence" value="ECO:0007669"/>
    <property type="project" value="UniProtKB-EC"/>
</dbReference>
<comment type="subcellular location">
    <subcellularLocation>
        <location evidence="2">Membrane</location>
        <topology evidence="2">Multi-pass membrane protein</topology>
    </subcellularLocation>
    <subcellularLocation>
        <location evidence="9">Mitochondrion inner membrane</location>
        <topology evidence="9">Multi-pass membrane protein</topology>
    </subcellularLocation>
</comment>
<feature type="transmembrane region" description="Helical" evidence="10">
    <location>
        <begin position="372"/>
        <end position="393"/>
    </location>
</feature>
<evidence type="ECO:0000256" key="2">
    <source>
        <dbReference type="ARBA" id="ARBA00004141"/>
    </source>
</evidence>
<feature type="transmembrane region" description="Helical" evidence="10">
    <location>
        <begin position="178"/>
        <end position="204"/>
    </location>
</feature>
<evidence type="ECO:0000256" key="1">
    <source>
        <dbReference type="ARBA" id="ARBA00001971"/>
    </source>
</evidence>
<keyword evidence="9 12" id="KW-0496">Mitochondrion</keyword>
<reference evidence="12" key="1">
    <citation type="journal article" date="2016" name="Curr. Biol.">
        <title>Extensive Mitochondrial mRNA Editing and Unusual Mitochondrial Genome Organization in Calcaronean Sponges.</title>
        <authorList>
            <person name="Lavrov D.V."/>
            <person name="Adamski M."/>
            <person name="Chevaldonne P."/>
            <person name="Adamska M."/>
        </authorList>
    </citation>
    <scope>NUCLEOTIDE SEQUENCE</scope>
</reference>
<evidence type="ECO:0000256" key="10">
    <source>
        <dbReference type="SAM" id="Phobius"/>
    </source>
</evidence>
<comment type="pathway">
    <text evidence="3 9">Energy metabolism; oxidative phosphorylation.</text>
</comment>
<dbReference type="AlphaFoldDB" id="A0A140CUS8"/>
<feature type="transmembrane region" description="Helical" evidence="10">
    <location>
        <begin position="142"/>
        <end position="166"/>
    </location>
</feature>
<feature type="transmembrane region" description="Helical" evidence="10">
    <location>
        <begin position="260"/>
        <end position="283"/>
    </location>
</feature>
<dbReference type="PROSITE" id="PS00077">
    <property type="entry name" value="COX1_CUB"/>
    <property type="match status" value="1"/>
</dbReference>
<feature type="transmembrane region" description="Helical" evidence="10">
    <location>
        <begin position="12"/>
        <end position="31"/>
    </location>
</feature>
<dbReference type="SUPFAM" id="SSF81442">
    <property type="entry name" value="Cytochrome c oxidase subunit I-like"/>
    <property type="match status" value="1"/>
</dbReference>
<comment type="similarity">
    <text evidence="4 9">Belongs to the heme-copper respiratory oxidase family.</text>
</comment>
<name>A0A140CUS8_9METZ</name>
<dbReference type="GO" id="GO:0016491">
    <property type="term" value="F:oxidoreductase activity"/>
    <property type="evidence" value="ECO:0007669"/>
    <property type="project" value="UniProtKB-KW"/>
</dbReference>
<dbReference type="Gene3D" id="1.20.210.10">
    <property type="entry name" value="Cytochrome c oxidase-like, subunit I domain"/>
    <property type="match status" value="1"/>
</dbReference>
<feature type="transmembrane region" description="Helical" evidence="10">
    <location>
        <begin position="405"/>
        <end position="426"/>
    </location>
</feature>
<feature type="transmembrane region" description="Helical" evidence="10">
    <location>
        <begin position="224"/>
        <end position="248"/>
    </location>
</feature>
<evidence type="ECO:0000256" key="3">
    <source>
        <dbReference type="ARBA" id="ARBA00004673"/>
    </source>
</evidence>
<keyword evidence="6 9" id="KW-0812">Transmembrane</keyword>